<feature type="non-terminal residue" evidence="2">
    <location>
        <position position="73"/>
    </location>
</feature>
<feature type="domain" description="Alcohol dehydrogenase-like C-terminal" evidence="1">
    <location>
        <begin position="2"/>
        <end position="64"/>
    </location>
</feature>
<name>A0A927F6H5_9ACTN</name>
<gene>
    <name evidence="2" type="ORF">IF129_26010</name>
</gene>
<evidence type="ECO:0000313" key="3">
    <source>
        <dbReference type="Proteomes" id="UP000632289"/>
    </source>
</evidence>
<dbReference type="InterPro" id="IPR013149">
    <property type="entry name" value="ADH-like_C"/>
</dbReference>
<dbReference type="SUPFAM" id="SSF51735">
    <property type="entry name" value="NAD(P)-binding Rossmann-fold domains"/>
    <property type="match status" value="1"/>
</dbReference>
<sequence length="73" mass="7794">ASERNHDHLRALGAVPVTYGDGLVERVRELAPDGVDAALDAAGPEALRASVELVKDRDRVVTMIAMEEAEKLG</sequence>
<dbReference type="AlphaFoldDB" id="A0A927F6H5"/>
<organism evidence="2 3">
    <name type="scientific">Streptomyces chumphonensis</name>
    <dbReference type="NCBI Taxonomy" id="1214925"/>
    <lineage>
        <taxon>Bacteria</taxon>
        <taxon>Bacillati</taxon>
        <taxon>Actinomycetota</taxon>
        <taxon>Actinomycetes</taxon>
        <taxon>Kitasatosporales</taxon>
        <taxon>Streptomycetaceae</taxon>
        <taxon>Streptomyces</taxon>
    </lineage>
</organism>
<proteinExistence type="predicted"/>
<dbReference type="Proteomes" id="UP000632289">
    <property type="component" value="Unassembled WGS sequence"/>
</dbReference>
<evidence type="ECO:0000259" key="1">
    <source>
        <dbReference type="Pfam" id="PF00107"/>
    </source>
</evidence>
<dbReference type="EMBL" id="JACXYU010000052">
    <property type="protein sequence ID" value="MBD3934999.1"/>
    <property type="molecule type" value="Genomic_DNA"/>
</dbReference>
<dbReference type="InterPro" id="IPR036291">
    <property type="entry name" value="NAD(P)-bd_dom_sf"/>
</dbReference>
<dbReference type="Gene3D" id="3.40.50.720">
    <property type="entry name" value="NAD(P)-binding Rossmann-like Domain"/>
    <property type="match status" value="1"/>
</dbReference>
<reference evidence="2" key="1">
    <citation type="submission" date="2020-09" db="EMBL/GenBank/DDBJ databases">
        <title>Secondary metabolite and genome analysis of marine Streptomyces chumphonensis KK1-2T.</title>
        <authorList>
            <person name="Phongsopitanun W."/>
            <person name="Kanchanasin P."/>
            <person name="Pittayakhajonwut P."/>
            <person name="Suwanborirux K."/>
            <person name="Tanasupawat S."/>
        </authorList>
    </citation>
    <scope>NUCLEOTIDE SEQUENCE</scope>
    <source>
        <strain evidence="2">KK1-2</strain>
    </source>
</reference>
<protein>
    <submittedName>
        <fullName evidence="2">NADP-dependent oxidoreductase</fullName>
    </submittedName>
</protein>
<dbReference type="Pfam" id="PF00107">
    <property type="entry name" value="ADH_zinc_N"/>
    <property type="match status" value="1"/>
</dbReference>
<keyword evidence="3" id="KW-1185">Reference proteome</keyword>
<feature type="non-terminal residue" evidence="2">
    <location>
        <position position="1"/>
    </location>
</feature>
<comment type="caution">
    <text evidence="2">The sequence shown here is derived from an EMBL/GenBank/DDBJ whole genome shotgun (WGS) entry which is preliminary data.</text>
</comment>
<dbReference type="RefSeq" id="WP_224755619.1">
    <property type="nucleotide sequence ID" value="NZ_JACXYU010000052.1"/>
</dbReference>
<accession>A0A927F6H5</accession>
<evidence type="ECO:0000313" key="2">
    <source>
        <dbReference type="EMBL" id="MBD3934999.1"/>
    </source>
</evidence>